<dbReference type="Pfam" id="PF13487">
    <property type="entry name" value="HD_5"/>
    <property type="match status" value="1"/>
</dbReference>
<evidence type="ECO:0000313" key="4">
    <source>
        <dbReference type="Proteomes" id="UP000295832"/>
    </source>
</evidence>
<dbReference type="CDD" id="cd00077">
    <property type="entry name" value="HDc"/>
    <property type="match status" value="1"/>
</dbReference>
<feature type="domain" description="HD" evidence="1">
    <location>
        <begin position="39"/>
        <end position="161"/>
    </location>
</feature>
<dbReference type="EMBL" id="SOEG01000035">
    <property type="protein sequence ID" value="TDX47829.1"/>
    <property type="molecule type" value="Genomic_DNA"/>
</dbReference>
<keyword evidence="3" id="KW-0808">Transferase</keyword>
<organism evidence="3 4">
    <name type="scientific">Orenia marismortui</name>
    <dbReference type="NCBI Taxonomy" id="46469"/>
    <lineage>
        <taxon>Bacteria</taxon>
        <taxon>Bacillati</taxon>
        <taxon>Bacillota</taxon>
        <taxon>Clostridia</taxon>
        <taxon>Halanaerobiales</taxon>
        <taxon>Halobacteroidaceae</taxon>
        <taxon>Orenia</taxon>
    </lineage>
</organism>
<evidence type="ECO:0000313" key="3">
    <source>
        <dbReference type="EMBL" id="TDX47829.1"/>
    </source>
</evidence>
<dbReference type="PANTHER" id="PTHR43155:SF2">
    <property type="entry name" value="CYCLIC DI-GMP PHOSPHODIESTERASE PA4108"/>
    <property type="match status" value="1"/>
</dbReference>
<dbReference type="InterPro" id="IPR037522">
    <property type="entry name" value="HD_GYP_dom"/>
</dbReference>
<comment type="caution">
    <text evidence="3">The sequence shown here is derived from an EMBL/GenBank/DDBJ whole genome shotgun (WGS) entry which is preliminary data.</text>
</comment>
<dbReference type="AlphaFoldDB" id="A0A4V3GXI6"/>
<dbReference type="SUPFAM" id="SSF109604">
    <property type="entry name" value="HD-domain/PDEase-like"/>
    <property type="match status" value="1"/>
</dbReference>
<reference evidence="3 4" key="1">
    <citation type="submission" date="2019-03" db="EMBL/GenBank/DDBJ databases">
        <title>Subsurface microbial communities from deep shales in Ohio and West Virginia, USA.</title>
        <authorList>
            <person name="Wrighton K."/>
        </authorList>
    </citation>
    <scope>NUCLEOTIDE SEQUENCE [LARGE SCALE GENOMIC DNA]</scope>
    <source>
        <strain evidence="3 4">MSL 6dP</strain>
    </source>
</reference>
<dbReference type="PANTHER" id="PTHR43155">
    <property type="entry name" value="CYCLIC DI-GMP PHOSPHODIESTERASE PA4108-RELATED"/>
    <property type="match status" value="1"/>
</dbReference>
<dbReference type="Proteomes" id="UP000295832">
    <property type="component" value="Unassembled WGS sequence"/>
</dbReference>
<dbReference type="STRING" id="926561.GCA_000379025_00013"/>
<dbReference type="InterPro" id="IPR006674">
    <property type="entry name" value="HD_domain"/>
</dbReference>
<dbReference type="InterPro" id="IPR006675">
    <property type="entry name" value="HDIG_dom"/>
</dbReference>
<dbReference type="Gene3D" id="1.10.3210.10">
    <property type="entry name" value="Hypothetical protein af1432"/>
    <property type="match status" value="1"/>
</dbReference>
<dbReference type="RefSeq" id="WP_134118502.1">
    <property type="nucleotide sequence ID" value="NZ_SOEG01000035.1"/>
</dbReference>
<dbReference type="SMART" id="SM00471">
    <property type="entry name" value="HDc"/>
    <property type="match status" value="1"/>
</dbReference>
<evidence type="ECO:0000259" key="2">
    <source>
        <dbReference type="PROSITE" id="PS51832"/>
    </source>
</evidence>
<feature type="domain" description="HD-GYP" evidence="2">
    <location>
        <begin position="17"/>
        <end position="206"/>
    </location>
</feature>
<dbReference type="GO" id="GO:0016740">
    <property type="term" value="F:transferase activity"/>
    <property type="evidence" value="ECO:0007669"/>
    <property type="project" value="UniProtKB-KW"/>
</dbReference>
<proteinExistence type="predicted"/>
<dbReference type="PROSITE" id="PS51832">
    <property type="entry name" value="HD_GYP"/>
    <property type="match status" value="1"/>
</dbReference>
<evidence type="ECO:0000259" key="1">
    <source>
        <dbReference type="PROSITE" id="PS51831"/>
    </source>
</evidence>
<name>A0A4V3GXI6_9FIRM</name>
<dbReference type="PROSITE" id="PS51831">
    <property type="entry name" value="HD"/>
    <property type="match status" value="1"/>
</dbReference>
<sequence>MLVSQNLEEGLKKRFCTDVSNFDFFLYLLNKIQSSDQALYQHSLNVYNYSLLIGVNLELSRKRLKELAYAALFHDIGKLDIPKQILNEASKLSTKEYQIIKEHPIRASKFLNESNNLKKVETIILQHHECYDGSGYPYGVSKEDILLDARILAIADSFDAMTTDRCYKKGLGVVEAILELESYAGSQFDPDLVKLFIGILKEYYDL</sequence>
<dbReference type="NCBIfam" id="TIGR00277">
    <property type="entry name" value="HDIG"/>
    <property type="match status" value="1"/>
</dbReference>
<gene>
    <name evidence="3" type="ORF">C7959_13518</name>
</gene>
<keyword evidence="4" id="KW-1185">Reference proteome</keyword>
<dbReference type="InterPro" id="IPR003607">
    <property type="entry name" value="HD/PDEase_dom"/>
</dbReference>
<protein>
    <submittedName>
        <fullName evidence="3">Putative nucleotidyltransferase with HDIG domain</fullName>
    </submittedName>
</protein>
<accession>A0A4V3GXI6</accession>